<name>A0AAW1HAQ1_SAPOF</name>
<reference evidence="2" key="1">
    <citation type="submission" date="2024-03" db="EMBL/GenBank/DDBJ databases">
        <title>WGS assembly of Saponaria officinalis var. Norfolk2.</title>
        <authorList>
            <person name="Jenkins J."/>
            <person name="Shu S."/>
            <person name="Grimwood J."/>
            <person name="Barry K."/>
            <person name="Goodstein D."/>
            <person name="Schmutz J."/>
            <person name="Leebens-Mack J."/>
            <person name="Osbourn A."/>
        </authorList>
    </citation>
    <scope>NUCLEOTIDE SEQUENCE [LARGE SCALE GENOMIC DNA]</scope>
    <source>
        <strain evidence="2">JIC</strain>
    </source>
</reference>
<comment type="caution">
    <text evidence="2">The sequence shown here is derived from an EMBL/GenBank/DDBJ whole genome shotgun (WGS) entry which is preliminary data.</text>
</comment>
<evidence type="ECO:0000313" key="3">
    <source>
        <dbReference type="Proteomes" id="UP001443914"/>
    </source>
</evidence>
<sequence length="365" mass="41936">MKSSLPNIPHEIIYYDILTRLPVKSLLRFKSVCKDWYALINSSTFIDTHQKYVLESHDSSDFMIVSNSCFYTYYDAPQFTSGTYVVLKEMDKHYFNVVVGSCNGLICLNILRFGLMLCNPITREYYRLIHPVSHHTYGQHDIPDYYGQYGFGYDIVTNHYKIVKIITSSHMDYSSKSLIVQVFSTYTNSWKQANNFPESTCISPLKYGVPINNTLHWAAKKLGDNTRSSLTFDLHTEEFGKMTLLELMTAGGRLYTVSSNRPFSNLTLWVMKEYGAPESWTKLVEIVDGQITACRISVITCRSRKEGEEILLKYFVDKETYELGWYNIKNKSIEKVDVTGKHKKDCVCIASLAPIPVNHQANVLL</sequence>
<dbReference type="NCBIfam" id="TIGR01640">
    <property type="entry name" value="F_box_assoc_1"/>
    <property type="match status" value="1"/>
</dbReference>
<dbReference type="Pfam" id="PF08268">
    <property type="entry name" value="FBA_3"/>
    <property type="match status" value="1"/>
</dbReference>
<dbReference type="InterPro" id="IPR017451">
    <property type="entry name" value="F-box-assoc_interact_dom"/>
</dbReference>
<gene>
    <name evidence="2" type="ORF">RND81_12G146100</name>
</gene>
<dbReference type="PANTHER" id="PTHR31672:SF13">
    <property type="entry name" value="F-BOX PROTEIN CPR30-LIKE"/>
    <property type="match status" value="1"/>
</dbReference>
<protein>
    <recommendedName>
        <fullName evidence="1">F-box domain-containing protein</fullName>
    </recommendedName>
</protein>
<dbReference type="Pfam" id="PF00646">
    <property type="entry name" value="F-box"/>
    <property type="match status" value="1"/>
</dbReference>
<proteinExistence type="predicted"/>
<evidence type="ECO:0000259" key="1">
    <source>
        <dbReference type="SMART" id="SM00256"/>
    </source>
</evidence>
<accession>A0AAW1HAQ1</accession>
<dbReference type="InterPro" id="IPR050796">
    <property type="entry name" value="SCF_F-box_component"/>
</dbReference>
<organism evidence="2 3">
    <name type="scientific">Saponaria officinalis</name>
    <name type="common">Common soapwort</name>
    <name type="synonym">Lychnis saponaria</name>
    <dbReference type="NCBI Taxonomy" id="3572"/>
    <lineage>
        <taxon>Eukaryota</taxon>
        <taxon>Viridiplantae</taxon>
        <taxon>Streptophyta</taxon>
        <taxon>Embryophyta</taxon>
        <taxon>Tracheophyta</taxon>
        <taxon>Spermatophyta</taxon>
        <taxon>Magnoliopsida</taxon>
        <taxon>eudicotyledons</taxon>
        <taxon>Gunneridae</taxon>
        <taxon>Pentapetalae</taxon>
        <taxon>Caryophyllales</taxon>
        <taxon>Caryophyllaceae</taxon>
        <taxon>Caryophylleae</taxon>
        <taxon>Saponaria</taxon>
    </lineage>
</organism>
<dbReference type="InterPro" id="IPR013187">
    <property type="entry name" value="F-box-assoc_dom_typ3"/>
</dbReference>
<keyword evidence="3" id="KW-1185">Reference proteome</keyword>
<evidence type="ECO:0000313" key="2">
    <source>
        <dbReference type="EMBL" id="KAK9673100.1"/>
    </source>
</evidence>
<dbReference type="AlphaFoldDB" id="A0AAW1HAQ1"/>
<dbReference type="CDD" id="cd22157">
    <property type="entry name" value="F-box_AtFBW1-like"/>
    <property type="match status" value="1"/>
</dbReference>
<dbReference type="EMBL" id="JBDFQZ010000012">
    <property type="protein sequence ID" value="KAK9673100.1"/>
    <property type="molecule type" value="Genomic_DNA"/>
</dbReference>
<dbReference type="Gene3D" id="1.20.1280.50">
    <property type="match status" value="1"/>
</dbReference>
<dbReference type="InterPro" id="IPR036047">
    <property type="entry name" value="F-box-like_dom_sf"/>
</dbReference>
<feature type="domain" description="F-box" evidence="1">
    <location>
        <begin position="8"/>
        <end position="49"/>
    </location>
</feature>
<dbReference type="PANTHER" id="PTHR31672">
    <property type="entry name" value="BNACNNG10540D PROTEIN"/>
    <property type="match status" value="1"/>
</dbReference>
<dbReference type="InterPro" id="IPR001810">
    <property type="entry name" value="F-box_dom"/>
</dbReference>
<dbReference type="SMART" id="SM00256">
    <property type="entry name" value="FBOX"/>
    <property type="match status" value="1"/>
</dbReference>
<dbReference type="Proteomes" id="UP001443914">
    <property type="component" value="Unassembled WGS sequence"/>
</dbReference>
<dbReference type="SUPFAM" id="SSF81383">
    <property type="entry name" value="F-box domain"/>
    <property type="match status" value="1"/>
</dbReference>